<sequence>MNKVYASVIGVFIAVMLAFNAILAGRAGDTPSLLIIHAVGLVTVSLLLIIKRTRLTIGKDIPLYLYSAGAIGIFMVLFNNICFAHLGVALTASLGLLGRSVASGIIDHFGLFGMKRVAFTRSKLVGMGLVCAGIVAMALF</sequence>
<keyword evidence="3" id="KW-1185">Reference proteome</keyword>
<dbReference type="AlphaFoldDB" id="A0A3M8D3W4"/>
<comment type="caution">
    <text evidence="2">The sequence shown here is derived from an EMBL/GenBank/DDBJ whole genome shotgun (WGS) entry which is preliminary data.</text>
</comment>
<reference evidence="2 3" key="1">
    <citation type="submission" date="2018-10" db="EMBL/GenBank/DDBJ databases">
        <title>Phylogenomics of Brevibacillus.</title>
        <authorList>
            <person name="Dunlap C."/>
        </authorList>
    </citation>
    <scope>NUCLEOTIDE SEQUENCE [LARGE SCALE GENOMIC DNA]</scope>
    <source>
        <strain evidence="2 3">JCM 15716</strain>
    </source>
</reference>
<dbReference type="GO" id="GO:0005886">
    <property type="term" value="C:plasma membrane"/>
    <property type="evidence" value="ECO:0007669"/>
    <property type="project" value="TreeGrafter"/>
</dbReference>
<keyword evidence="1" id="KW-0472">Membrane</keyword>
<feature type="transmembrane region" description="Helical" evidence="1">
    <location>
        <begin position="63"/>
        <end position="86"/>
    </location>
</feature>
<dbReference type="Pfam" id="PF04657">
    <property type="entry name" value="DMT_YdcZ"/>
    <property type="match status" value="1"/>
</dbReference>
<proteinExistence type="predicted"/>
<accession>A0A3M8D3W4</accession>
<feature type="transmembrane region" description="Helical" evidence="1">
    <location>
        <begin position="34"/>
        <end position="51"/>
    </location>
</feature>
<feature type="transmembrane region" description="Helical" evidence="1">
    <location>
        <begin position="124"/>
        <end position="139"/>
    </location>
</feature>
<dbReference type="PANTHER" id="PTHR34821:SF2">
    <property type="entry name" value="INNER MEMBRANE PROTEIN YDCZ"/>
    <property type="match status" value="1"/>
</dbReference>
<dbReference type="PANTHER" id="PTHR34821">
    <property type="entry name" value="INNER MEMBRANE PROTEIN YDCZ"/>
    <property type="match status" value="1"/>
</dbReference>
<organism evidence="2 3">
    <name type="scientific">Brevibacillus fluminis</name>
    <dbReference type="NCBI Taxonomy" id="511487"/>
    <lineage>
        <taxon>Bacteria</taxon>
        <taxon>Bacillati</taxon>
        <taxon>Bacillota</taxon>
        <taxon>Bacilli</taxon>
        <taxon>Bacillales</taxon>
        <taxon>Paenibacillaceae</taxon>
        <taxon>Brevibacillus</taxon>
    </lineage>
</organism>
<dbReference type="InterPro" id="IPR006750">
    <property type="entry name" value="YdcZ"/>
</dbReference>
<protein>
    <submittedName>
        <fullName evidence="2">DMT family transporter</fullName>
    </submittedName>
</protein>
<gene>
    <name evidence="2" type="ORF">EDM56_24030</name>
</gene>
<dbReference type="RefSeq" id="WP_122920467.1">
    <property type="nucleotide sequence ID" value="NZ_RHHQ01000020.1"/>
</dbReference>
<keyword evidence="1" id="KW-1133">Transmembrane helix</keyword>
<evidence type="ECO:0000313" key="3">
    <source>
        <dbReference type="Proteomes" id="UP000271031"/>
    </source>
</evidence>
<evidence type="ECO:0000313" key="2">
    <source>
        <dbReference type="EMBL" id="RNB82389.1"/>
    </source>
</evidence>
<evidence type="ECO:0000256" key="1">
    <source>
        <dbReference type="SAM" id="Phobius"/>
    </source>
</evidence>
<keyword evidence="1" id="KW-0812">Transmembrane</keyword>
<name>A0A3M8D3W4_9BACL</name>
<dbReference type="Proteomes" id="UP000271031">
    <property type="component" value="Unassembled WGS sequence"/>
</dbReference>
<dbReference type="OrthoDB" id="7864805at2"/>
<dbReference type="EMBL" id="RHHQ01000020">
    <property type="protein sequence ID" value="RNB82389.1"/>
    <property type="molecule type" value="Genomic_DNA"/>
</dbReference>